<protein>
    <submittedName>
        <fullName evidence="1">Uncharacterized protein</fullName>
    </submittedName>
</protein>
<dbReference type="EMBL" id="CM042884">
    <property type="protein sequence ID" value="KAI4369142.1"/>
    <property type="molecule type" value="Genomic_DNA"/>
</dbReference>
<organism evidence="1 2">
    <name type="scientific">Melastoma candidum</name>
    <dbReference type="NCBI Taxonomy" id="119954"/>
    <lineage>
        <taxon>Eukaryota</taxon>
        <taxon>Viridiplantae</taxon>
        <taxon>Streptophyta</taxon>
        <taxon>Embryophyta</taxon>
        <taxon>Tracheophyta</taxon>
        <taxon>Spermatophyta</taxon>
        <taxon>Magnoliopsida</taxon>
        <taxon>eudicotyledons</taxon>
        <taxon>Gunneridae</taxon>
        <taxon>Pentapetalae</taxon>
        <taxon>rosids</taxon>
        <taxon>malvids</taxon>
        <taxon>Myrtales</taxon>
        <taxon>Melastomataceae</taxon>
        <taxon>Melastomatoideae</taxon>
        <taxon>Melastomateae</taxon>
        <taxon>Melastoma</taxon>
    </lineage>
</organism>
<dbReference type="Proteomes" id="UP001057402">
    <property type="component" value="Chromosome 5"/>
</dbReference>
<keyword evidence="2" id="KW-1185">Reference proteome</keyword>
<proteinExistence type="predicted"/>
<evidence type="ECO:0000313" key="2">
    <source>
        <dbReference type="Proteomes" id="UP001057402"/>
    </source>
</evidence>
<sequence>MENLVASTWFLAVFVVSGSITFIAVQAHRRLISNFMTKIDFQRNGRRPRTAKRVRFADDVVEPSSDSKDYRRRYWDAGRKSDTRKGIGYPQ</sequence>
<gene>
    <name evidence="1" type="ORF">MLD38_017625</name>
</gene>
<evidence type="ECO:0000313" key="1">
    <source>
        <dbReference type="EMBL" id="KAI4369142.1"/>
    </source>
</evidence>
<reference evidence="2" key="1">
    <citation type="journal article" date="2023" name="Front. Plant Sci.">
        <title>Chromosomal-level genome assembly of Melastoma candidum provides insights into trichome evolution.</title>
        <authorList>
            <person name="Zhong Y."/>
            <person name="Wu W."/>
            <person name="Sun C."/>
            <person name="Zou P."/>
            <person name="Liu Y."/>
            <person name="Dai S."/>
            <person name="Zhou R."/>
        </authorList>
    </citation>
    <scope>NUCLEOTIDE SEQUENCE [LARGE SCALE GENOMIC DNA]</scope>
</reference>
<name>A0ACB9QZG7_9MYRT</name>
<comment type="caution">
    <text evidence="1">The sequence shown here is derived from an EMBL/GenBank/DDBJ whole genome shotgun (WGS) entry which is preliminary data.</text>
</comment>
<accession>A0ACB9QZG7</accession>